<gene>
    <name evidence="2" type="ORF">BSAL_36365</name>
</gene>
<accession>A0A0S4JT37</accession>
<proteinExistence type="predicted"/>
<protein>
    <recommendedName>
        <fullName evidence="4">Rrp15p-domain-containing protein</fullName>
    </recommendedName>
</protein>
<feature type="region of interest" description="Disordered" evidence="1">
    <location>
        <begin position="1"/>
        <end position="36"/>
    </location>
</feature>
<organism evidence="2 3">
    <name type="scientific">Bodo saltans</name>
    <name type="common">Flagellated protozoan</name>
    <dbReference type="NCBI Taxonomy" id="75058"/>
    <lineage>
        <taxon>Eukaryota</taxon>
        <taxon>Discoba</taxon>
        <taxon>Euglenozoa</taxon>
        <taxon>Kinetoplastea</taxon>
        <taxon>Metakinetoplastina</taxon>
        <taxon>Eubodonida</taxon>
        <taxon>Bodonidae</taxon>
        <taxon>Bodo</taxon>
    </lineage>
</organism>
<dbReference type="OMA" id="VKNQSHN"/>
<feature type="region of interest" description="Disordered" evidence="1">
    <location>
        <begin position="50"/>
        <end position="72"/>
    </location>
</feature>
<sequence length="223" mass="24480">MAGPFRGSVGKPKKERSKFKKTNSSKALVRRGRKLASDAVQARVEALIGDAPSKVASEGGSNASSNGTSSTFMSKLKAPKKIVIKKSKDKVLEVVGADGKNQRIVDGGDEAAERTTQELQGLKLLKRAVKDQSYQKILPHQQRHDYEFRLRRITTMGVVRLFNSLAQSHSAGDKAMDDSERKVTIDKAQERKLIASRDAFLAALRTPGSRAPVIAQDKSVRFY</sequence>
<dbReference type="AlphaFoldDB" id="A0A0S4JT37"/>
<evidence type="ECO:0000313" key="2">
    <source>
        <dbReference type="EMBL" id="CUG92254.1"/>
    </source>
</evidence>
<dbReference type="OrthoDB" id="20949at2759"/>
<name>A0A0S4JT37_BODSA</name>
<dbReference type="Proteomes" id="UP000051952">
    <property type="component" value="Unassembled WGS sequence"/>
</dbReference>
<dbReference type="EMBL" id="CYKH01002023">
    <property type="protein sequence ID" value="CUG92254.1"/>
    <property type="molecule type" value="Genomic_DNA"/>
</dbReference>
<keyword evidence="3" id="KW-1185">Reference proteome</keyword>
<evidence type="ECO:0000313" key="3">
    <source>
        <dbReference type="Proteomes" id="UP000051952"/>
    </source>
</evidence>
<feature type="compositionally biased region" description="Low complexity" evidence="1">
    <location>
        <begin position="56"/>
        <end position="72"/>
    </location>
</feature>
<dbReference type="GO" id="GO:0006364">
    <property type="term" value="P:rRNA processing"/>
    <property type="evidence" value="ECO:0007669"/>
    <property type="project" value="InterPro"/>
</dbReference>
<feature type="compositionally biased region" description="Basic residues" evidence="1">
    <location>
        <begin position="11"/>
        <end position="34"/>
    </location>
</feature>
<reference evidence="3" key="1">
    <citation type="submission" date="2015-09" db="EMBL/GenBank/DDBJ databases">
        <authorList>
            <consortium name="Pathogen Informatics"/>
        </authorList>
    </citation>
    <scope>NUCLEOTIDE SEQUENCE [LARGE SCALE GENOMIC DNA]</scope>
    <source>
        <strain evidence="3">Lake Konstanz</strain>
    </source>
</reference>
<evidence type="ECO:0000256" key="1">
    <source>
        <dbReference type="SAM" id="MobiDB-lite"/>
    </source>
</evidence>
<dbReference type="Pfam" id="PF07890">
    <property type="entry name" value="Rrp15p"/>
    <property type="match status" value="1"/>
</dbReference>
<dbReference type="InterPro" id="IPR012459">
    <property type="entry name" value="Rrp15"/>
</dbReference>
<dbReference type="VEuPathDB" id="TriTrypDB:BSAL_36365"/>
<evidence type="ECO:0008006" key="4">
    <source>
        <dbReference type="Google" id="ProtNLM"/>
    </source>
</evidence>